<evidence type="ECO:0000256" key="9">
    <source>
        <dbReference type="ARBA" id="ARBA00033102"/>
    </source>
</evidence>
<dbReference type="PANTHER" id="PTHR32179">
    <property type="entry name" value="NICOTINATE-NUCLEOTIDE PYROPHOSPHORYLASE [CARBOXYLATING]"/>
    <property type="match status" value="1"/>
</dbReference>
<keyword evidence="6" id="KW-0662">Pyridine nucleotide biosynthesis</keyword>
<dbReference type="InterPro" id="IPR002638">
    <property type="entry name" value="Quinolinate_PRibosylTrfase_C"/>
</dbReference>
<evidence type="ECO:0000256" key="4">
    <source>
        <dbReference type="ARBA" id="ARBA00011218"/>
    </source>
</evidence>
<dbReference type="Proteomes" id="UP000028839">
    <property type="component" value="Unassembled WGS sequence"/>
</dbReference>
<feature type="binding site" evidence="13">
    <location>
        <position position="192"/>
    </location>
    <ligand>
        <name>substrate</name>
    </ligand>
</feature>
<dbReference type="SUPFAM" id="SSF54675">
    <property type="entry name" value="Nicotinate/Quinolinate PRTase N-terminal domain-like"/>
    <property type="match status" value="1"/>
</dbReference>
<comment type="catalytic activity">
    <reaction evidence="10">
        <text>nicotinate beta-D-ribonucleotide + CO2 + diphosphate = quinolinate + 5-phospho-alpha-D-ribose 1-diphosphate + 2 H(+)</text>
        <dbReference type="Rhea" id="RHEA:12733"/>
        <dbReference type="ChEBI" id="CHEBI:15378"/>
        <dbReference type="ChEBI" id="CHEBI:16526"/>
        <dbReference type="ChEBI" id="CHEBI:29959"/>
        <dbReference type="ChEBI" id="CHEBI:33019"/>
        <dbReference type="ChEBI" id="CHEBI:57502"/>
        <dbReference type="ChEBI" id="CHEBI:58017"/>
        <dbReference type="EC" id="2.4.2.19"/>
    </reaction>
</comment>
<dbReference type="NCBIfam" id="TIGR00078">
    <property type="entry name" value="nadC"/>
    <property type="match status" value="1"/>
</dbReference>
<feature type="binding site" evidence="13">
    <location>
        <position position="163"/>
    </location>
    <ligand>
        <name>substrate</name>
    </ligand>
</feature>
<dbReference type="FunFam" id="3.90.1170.20:FF:000001">
    <property type="entry name" value="Nicotinate-nucleotide diphosphorylase (Carboxylating)"/>
    <property type="match status" value="1"/>
</dbReference>
<organism evidence="16 17">
    <name type="scientific">Nitrosococcus oceani C-27</name>
    <dbReference type="NCBI Taxonomy" id="314279"/>
    <lineage>
        <taxon>Bacteria</taxon>
        <taxon>Pseudomonadati</taxon>
        <taxon>Pseudomonadota</taxon>
        <taxon>Gammaproteobacteria</taxon>
        <taxon>Chromatiales</taxon>
        <taxon>Chromatiaceae</taxon>
        <taxon>Nitrosococcus</taxon>
    </lineage>
</organism>
<dbReference type="GO" id="GO:0009435">
    <property type="term" value="P:NAD+ biosynthetic process"/>
    <property type="evidence" value="ECO:0007669"/>
    <property type="project" value="UniProtKB-UniPathway"/>
</dbReference>
<accession>A0A0E2Z4R5</accession>
<keyword evidence="7 12" id="KW-0328">Glycosyltransferase</keyword>
<evidence type="ECO:0000256" key="3">
    <source>
        <dbReference type="ARBA" id="ARBA00009400"/>
    </source>
</evidence>
<reference evidence="16 17" key="1">
    <citation type="submission" date="2014-07" db="EMBL/GenBank/DDBJ databases">
        <title>Comparative analysis of Nitrosococcus oceani genome inventories of strains from Pacific and Atlantic gyres.</title>
        <authorList>
            <person name="Lim C.K."/>
            <person name="Wang L."/>
            <person name="Sayavedra-Soto L.A."/>
            <person name="Klotz M.G."/>
        </authorList>
    </citation>
    <scope>NUCLEOTIDE SEQUENCE [LARGE SCALE GENOMIC DNA]</scope>
    <source>
        <strain evidence="16 17">C-27</strain>
    </source>
</reference>
<comment type="similarity">
    <text evidence="3 12">Belongs to the NadC/ModD family.</text>
</comment>
<evidence type="ECO:0000313" key="17">
    <source>
        <dbReference type="Proteomes" id="UP000028839"/>
    </source>
</evidence>
<dbReference type="GO" id="GO:0034213">
    <property type="term" value="P:quinolinate catabolic process"/>
    <property type="evidence" value="ECO:0007669"/>
    <property type="project" value="TreeGrafter"/>
</dbReference>
<dbReference type="InterPro" id="IPR027277">
    <property type="entry name" value="NadC/ModD"/>
</dbReference>
<dbReference type="Gene3D" id="3.20.20.70">
    <property type="entry name" value="Aldolase class I"/>
    <property type="match status" value="1"/>
</dbReference>
<feature type="binding site" evidence="13">
    <location>
        <position position="153"/>
    </location>
    <ligand>
        <name>substrate</name>
    </ligand>
</feature>
<name>A0A0E2Z4R5_9GAMM</name>
<dbReference type="InterPro" id="IPR036068">
    <property type="entry name" value="Nicotinate_pribotase-like_C"/>
</dbReference>
<dbReference type="OrthoDB" id="9782546at2"/>
<dbReference type="InterPro" id="IPR013785">
    <property type="entry name" value="Aldolase_TIM"/>
</dbReference>
<dbReference type="AlphaFoldDB" id="A0A0E2Z4R5"/>
<dbReference type="Gene3D" id="3.90.1170.20">
    <property type="entry name" value="Quinolinate phosphoribosyl transferase, N-terminal domain"/>
    <property type="match status" value="1"/>
</dbReference>
<comment type="function">
    <text evidence="1">Involved in the catabolism of quinolinic acid (QA).</text>
</comment>
<sequence length="278" mass="29986">MSPVSIKEEVRRALAEDIGTGDVTTTLIPATTKITATIICRETAILCGTSWFNEVFHQLDADIAIDWAKADGDLVPANQIICTLYGLARPLLSGERTALNFLQTLSGTATIAHRYASAVKGLPVRILDTRKTLPGLRQAQKYAVRCGGGHNHRHGLYDGILIKENHILAAGSITAAIARARIANSNLPVEIEVENLNELQQALAAGADILLLDNFDTPSLREAVRISQQRAKLEASGGITLKNIRQVAETGVDYISVGALTKDIRAVDLSIRFTPEAF</sequence>
<dbReference type="PANTHER" id="PTHR32179:SF3">
    <property type="entry name" value="NICOTINATE-NUCLEOTIDE PYROPHOSPHORYLASE [CARBOXYLATING]"/>
    <property type="match status" value="1"/>
</dbReference>
<evidence type="ECO:0000256" key="6">
    <source>
        <dbReference type="ARBA" id="ARBA00022642"/>
    </source>
</evidence>
<dbReference type="HOGENOM" id="CLU_039622_0_1_6"/>
<feature type="binding site" evidence="13">
    <location>
        <begin position="236"/>
        <end position="238"/>
    </location>
    <ligand>
        <name>substrate</name>
    </ligand>
</feature>
<evidence type="ECO:0000313" key="16">
    <source>
        <dbReference type="EMBL" id="KFI20201.1"/>
    </source>
</evidence>
<evidence type="ECO:0000256" key="13">
    <source>
        <dbReference type="PIRSR" id="PIRSR006250-1"/>
    </source>
</evidence>
<dbReference type="UniPathway" id="UPA00253">
    <property type="reaction ID" value="UER00331"/>
</dbReference>
<keyword evidence="8 12" id="KW-0808">Transferase</keyword>
<dbReference type="CDD" id="cd01572">
    <property type="entry name" value="QPRTase"/>
    <property type="match status" value="1"/>
</dbReference>
<comment type="caution">
    <text evidence="16">The sequence shown here is derived from an EMBL/GenBank/DDBJ whole genome shotgun (WGS) entry which is preliminary data.</text>
</comment>
<dbReference type="FunFam" id="3.20.20.70:FF:000030">
    <property type="entry name" value="Nicotinate-nucleotide pyrophosphorylase, carboxylating"/>
    <property type="match status" value="1"/>
</dbReference>
<evidence type="ECO:0000256" key="12">
    <source>
        <dbReference type="PIRNR" id="PIRNR006250"/>
    </source>
</evidence>
<dbReference type="InterPro" id="IPR022412">
    <property type="entry name" value="Quinolinate_PRibosylTrfase_N"/>
</dbReference>
<dbReference type="PIRSF" id="PIRSF006250">
    <property type="entry name" value="NadC_ModD"/>
    <property type="match status" value="1"/>
</dbReference>
<protein>
    <recommendedName>
        <fullName evidence="11">Probable nicotinate-nucleotide pyrophosphorylase [carboxylating]</fullName>
        <ecNumber evidence="5">2.4.2.19</ecNumber>
    </recommendedName>
    <alternativeName>
        <fullName evidence="9">Quinolinate phosphoribosyltransferase [decarboxylating]</fullName>
    </alternativeName>
</protein>
<feature type="binding site" evidence="13">
    <location>
        <position position="213"/>
    </location>
    <ligand>
        <name>substrate</name>
    </ligand>
</feature>
<dbReference type="GO" id="GO:0005737">
    <property type="term" value="C:cytoplasm"/>
    <property type="evidence" value="ECO:0007669"/>
    <property type="project" value="TreeGrafter"/>
</dbReference>
<dbReference type="EMBL" id="JPGN01000024">
    <property type="protein sequence ID" value="KFI20201.1"/>
    <property type="molecule type" value="Genomic_DNA"/>
</dbReference>
<comment type="subunit">
    <text evidence="4">Hexamer formed by 3 homodimers.</text>
</comment>
<evidence type="ECO:0000256" key="5">
    <source>
        <dbReference type="ARBA" id="ARBA00011944"/>
    </source>
</evidence>
<evidence type="ECO:0000259" key="15">
    <source>
        <dbReference type="Pfam" id="PF02749"/>
    </source>
</evidence>
<proteinExistence type="inferred from homology"/>
<dbReference type="SUPFAM" id="SSF51690">
    <property type="entry name" value="Nicotinate/Quinolinate PRTase C-terminal domain-like"/>
    <property type="match status" value="1"/>
</dbReference>
<evidence type="ECO:0000256" key="2">
    <source>
        <dbReference type="ARBA" id="ARBA00004893"/>
    </source>
</evidence>
<feature type="binding site" evidence="13">
    <location>
        <position position="96"/>
    </location>
    <ligand>
        <name>substrate</name>
    </ligand>
</feature>
<dbReference type="InterPro" id="IPR037128">
    <property type="entry name" value="Quinolinate_PRibosylTase_N_sf"/>
</dbReference>
<feature type="domain" description="Quinolinate phosphoribosyl transferase C-terminal" evidence="14">
    <location>
        <begin position="109"/>
        <end position="271"/>
    </location>
</feature>
<dbReference type="Pfam" id="PF02749">
    <property type="entry name" value="QRPTase_N"/>
    <property type="match status" value="1"/>
</dbReference>
<dbReference type="GO" id="GO:0004514">
    <property type="term" value="F:nicotinate-nucleotide diphosphorylase (carboxylating) activity"/>
    <property type="evidence" value="ECO:0007669"/>
    <property type="project" value="UniProtKB-EC"/>
</dbReference>
<evidence type="ECO:0000256" key="1">
    <source>
        <dbReference type="ARBA" id="ARBA00003237"/>
    </source>
</evidence>
<dbReference type="EC" id="2.4.2.19" evidence="5"/>
<evidence type="ECO:0000256" key="10">
    <source>
        <dbReference type="ARBA" id="ARBA00047445"/>
    </source>
</evidence>
<dbReference type="InterPro" id="IPR004393">
    <property type="entry name" value="NadC"/>
</dbReference>
<feature type="binding site" evidence="13">
    <location>
        <begin position="129"/>
        <end position="131"/>
    </location>
    <ligand>
        <name>substrate</name>
    </ligand>
</feature>
<evidence type="ECO:0000256" key="7">
    <source>
        <dbReference type="ARBA" id="ARBA00022676"/>
    </source>
</evidence>
<gene>
    <name evidence="16" type="ORF">IB75_04360</name>
</gene>
<dbReference type="Pfam" id="PF01729">
    <property type="entry name" value="QRPTase_C"/>
    <property type="match status" value="1"/>
</dbReference>
<evidence type="ECO:0000256" key="11">
    <source>
        <dbReference type="ARBA" id="ARBA00069173"/>
    </source>
</evidence>
<comment type="pathway">
    <text evidence="2">Cofactor biosynthesis; NAD(+) biosynthesis; nicotinate D-ribonucleotide from quinolinate: step 1/1.</text>
</comment>
<evidence type="ECO:0000256" key="8">
    <source>
        <dbReference type="ARBA" id="ARBA00022679"/>
    </source>
</evidence>
<feature type="domain" description="Quinolinate phosphoribosyl transferase N-terminal" evidence="15">
    <location>
        <begin position="22"/>
        <end position="106"/>
    </location>
</feature>
<feature type="binding site" evidence="13">
    <location>
        <begin position="257"/>
        <end position="259"/>
    </location>
    <ligand>
        <name>substrate</name>
    </ligand>
</feature>
<evidence type="ECO:0000259" key="14">
    <source>
        <dbReference type="Pfam" id="PF01729"/>
    </source>
</evidence>